<organism evidence="3 4">
    <name type="scientific">Pseudomonas fluorescens</name>
    <dbReference type="NCBI Taxonomy" id="294"/>
    <lineage>
        <taxon>Bacteria</taxon>
        <taxon>Pseudomonadati</taxon>
        <taxon>Pseudomonadota</taxon>
        <taxon>Gammaproteobacteria</taxon>
        <taxon>Pseudomonadales</taxon>
        <taxon>Pseudomonadaceae</taxon>
        <taxon>Pseudomonas</taxon>
    </lineage>
</organism>
<proteinExistence type="predicted"/>
<feature type="signal peptide" evidence="2">
    <location>
        <begin position="1"/>
        <end position="22"/>
    </location>
</feature>
<evidence type="ECO:0000256" key="1">
    <source>
        <dbReference type="SAM" id="MobiDB-lite"/>
    </source>
</evidence>
<evidence type="ECO:0000313" key="4">
    <source>
        <dbReference type="Proteomes" id="UP000249493"/>
    </source>
</evidence>
<feature type="chain" id="PRO_5016412923" evidence="2">
    <location>
        <begin position="23"/>
        <end position="451"/>
    </location>
</feature>
<reference evidence="3 4" key="1">
    <citation type="submission" date="2018-06" db="EMBL/GenBank/DDBJ databases">
        <authorList>
            <person name="Zhirakovskaya E."/>
        </authorList>
    </citation>
    <scope>NUCLEOTIDE SEQUENCE [LARGE SCALE GENOMIC DNA]</scope>
    <source>
        <strain evidence="3 4">LY3</strain>
    </source>
</reference>
<dbReference type="Gene3D" id="2.50.20.10">
    <property type="entry name" value="Lipoprotein localisation LolA/LolB/LppX"/>
    <property type="match status" value="1"/>
</dbReference>
<name>A0A327MS40_PSEFL</name>
<evidence type="ECO:0000313" key="3">
    <source>
        <dbReference type="EMBL" id="RAI64764.1"/>
    </source>
</evidence>
<dbReference type="EMBL" id="QLIN01000014">
    <property type="protein sequence ID" value="RAI64764.1"/>
    <property type="molecule type" value="Genomic_DNA"/>
</dbReference>
<evidence type="ECO:0000256" key="2">
    <source>
        <dbReference type="SAM" id="SignalP"/>
    </source>
</evidence>
<protein>
    <submittedName>
        <fullName evidence="3">DUF1329 domain-containing protein</fullName>
    </submittedName>
</protein>
<feature type="region of interest" description="Disordered" evidence="1">
    <location>
        <begin position="42"/>
        <end position="78"/>
    </location>
</feature>
<sequence length="451" mass="51005">MKVMRSFLALSMAVAMANTAFAGVTPDEAAKLKTSLTPFGAERAASSDGSIPEWKGGYTTPDPKYKPGGKRSDPFASEKPQLSITATNYKDYANRLTEGQTAMFAKYPEYRIDVYPTHRTAAAPQWVYDNTYKNATDAKLVKDGFSVEGAYGGIPFPIPKTGNEAMWNHMLRWQGEAYTFEFSAYNGTTAGKNSLASTNNAYYQFPYYLQNGRDTFNGIYRQLKINPTAPPLQAGQSILTLDPLDQLAQGRPTWQYLTGQRRTRKLPNAAYDTPSFVTSGQMNYDEVYLFEGPMDRYEWKLIGKKELFVPYNNNKNLQPEKNEDVLGAHFLNPDHVRWELHRVWIVEADLSGGKRHVMPKRRFYLDEDTWQAVLTDNWDAKGQLWKTEYLLNIVAPELPGVVNSSFGVYDLQTGGWFANNVINSYQDQISFRKPWASSFFTPDSLASEGVR</sequence>
<comment type="caution">
    <text evidence="3">The sequence shown here is derived from an EMBL/GenBank/DDBJ whole genome shotgun (WGS) entry which is preliminary data.</text>
</comment>
<dbReference type="RefSeq" id="WP_111287532.1">
    <property type="nucleotide sequence ID" value="NZ_QLIN01000014.1"/>
</dbReference>
<accession>A0A327MS40</accession>
<gene>
    <name evidence="3" type="ORF">DOZ80_25180</name>
</gene>
<dbReference type="AlphaFoldDB" id="A0A327MS40"/>
<dbReference type="Proteomes" id="UP000249493">
    <property type="component" value="Unassembled WGS sequence"/>
</dbReference>
<dbReference type="CDD" id="cd16329">
    <property type="entry name" value="LolA_like"/>
    <property type="match status" value="1"/>
</dbReference>
<dbReference type="Pfam" id="PF07044">
    <property type="entry name" value="DUF1329"/>
    <property type="match status" value="1"/>
</dbReference>
<keyword evidence="2" id="KW-0732">Signal</keyword>
<dbReference type="InterPro" id="IPR010752">
    <property type="entry name" value="DUF1329"/>
</dbReference>